<evidence type="ECO:0000313" key="2">
    <source>
        <dbReference type="EMBL" id="KAK0597776.1"/>
    </source>
</evidence>
<dbReference type="Proteomes" id="UP001168877">
    <property type="component" value="Unassembled WGS sequence"/>
</dbReference>
<proteinExistence type="predicted"/>
<reference evidence="2" key="2">
    <citation type="submission" date="2023-06" db="EMBL/GenBank/DDBJ databases">
        <authorList>
            <person name="Swenson N.G."/>
            <person name="Wegrzyn J.L."/>
            <person name="Mcevoy S.L."/>
        </authorList>
    </citation>
    <scope>NUCLEOTIDE SEQUENCE</scope>
    <source>
        <strain evidence="2">NS2018</strain>
        <tissue evidence="2">Leaf</tissue>
    </source>
</reference>
<feature type="region of interest" description="Disordered" evidence="1">
    <location>
        <begin position="1"/>
        <end position="24"/>
    </location>
</feature>
<reference evidence="2" key="1">
    <citation type="journal article" date="2022" name="Plant J.">
        <title>Strategies of tolerance reflected in two North American maple genomes.</title>
        <authorList>
            <person name="McEvoy S.L."/>
            <person name="Sezen U.U."/>
            <person name="Trouern-Trend A."/>
            <person name="McMahon S.M."/>
            <person name="Schaberg P.G."/>
            <person name="Yang J."/>
            <person name="Wegrzyn J.L."/>
            <person name="Swenson N.G."/>
        </authorList>
    </citation>
    <scope>NUCLEOTIDE SEQUENCE</scope>
    <source>
        <strain evidence="2">NS2018</strain>
    </source>
</reference>
<sequence>MVTVEEEEQWRGVGGVGSIGKDSKEDEDHIEKFVFIGSITYQNLFTGTPMGMPSELVVELFERNNFDAFLKCCSPLASGKFPGSGKGEGKCVDGFSCVVFQPVAVKREMDEIPPLILLVLFGFVVFNEETPLEINPGNRVERTLVPAASLI</sequence>
<keyword evidence="3" id="KW-1185">Reference proteome</keyword>
<evidence type="ECO:0000256" key="1">
    <source>
        <dbReference type="SAM" id="MobiDB-lite"/>
    </source>
</evidence>
<organism evidence="2 3">
    <name type="scientific">Acer saccharum</name>
    <name type="common">Sugar maple</name>
    <dbReference type="NCBI Taxonomy" id="4024"/>
    <lineage>
        <taxon>Eukaryota</taxon>
        <taxon>Viridiplantae</taxon>
        <taxon>Streptophyta</taxon>
        <taxon>Embryophyta</taxon>
        <taxon>Tracheophyta</taxon>
        <taxon>Spermatophyta</taxon>
        <taxon>Magnoliopsida</taxon>
        <taxon>eudicotyledons</taxon>
        <taxon>Gunneridae</taxon>
        <taxon>Pentapetalae</taxon>
        <taxon>rosids</taxon>
        <taxon>malvids</taxon>
        <taxon>Sapindales</taxon>
        <taxon>Sapindaceae</taxon>
        <taxon>Hippocastanoideae</taxon>
        <taxon>Acereae</taxon>
        <taxon>Acer</taxon>
    </lineage>
</organism>
<evidence type="ECO:0000313" key="3">
    <source>
        <dbReference type="Proteomes" id="UP001168877"/>
    </source>
</evidence>
<dbReference type="EMBL" id="JAUESC010000004">
    <property type="protein sequence ID" value="KAK0597776.1"/>
    <property type="molecule type" value="Genomic_DNA"/>
</dbReference>
<comment type="caution">
    <text evidence="2">The sequence shown here is derived from an EMBL/GenBank/DDBJ whole genome shotgun (WGS) entry which is preliminary data.</text>
</comment>
<name>A0AA39W0N0_ACESA</name>
<dbReference type="AlphaFoldDB" id="A0AA39W0N0"/>
<protein>
    <submittedName>
        <fullName evidence="2">Uncharacterized protein</fullName>
    </submittedName>
</protein>
<accession>A0AA39W0N0</accession>
<gene>
    <name evidence="2" type="ORF">LWI29_028490</name>
</gene>